<protein>
    <recommendedName>
        <fullName evidence="5">EF-hand domain-containing protein</fullName>
    </recommendedName>
</protein>
<dbReference type="GO" id="GO:0035303">
    <property type="term" value="P:regulation of dephosphorylation"/>
    <property type="evidence" value="ECO:0007669"/>
    <property type="project" value="InterPro"/>
</dbReference>
<keyword evidence="2" id="KW-0963">Cytoplasm</keyword>
<accession>A0A7G2CF94</accession>
<dbReference type="SUPFAM" id="SSF47473">
    <property type="entry name" value="EF-hand"/>
    <property type="match status" value="1"/>
</dbReference>
<dbReference type="EMBL" id="LR877155">
    <property type="protein sequence ID" value="CAD2218578.1"/>
    <property type="molecule type" value="Genomic_DNA"/>
</dbReference>
<comment type="subcellular location">
    <subcellularLocation>
        <location evidence="1">Cytoplasm</location>
    </subcellularLocation>
</comment>
<dbReference type="GO" id="GO:0005819">
    <property type="term" value="C:spindle"/>
    <property type="evidence" value="ECO:0007669"/>
    <property type="project" value="TreeGrafter"/>
</dbReference>
<proteinExistence type="predicted"/>
<evidence type="ECO:0000313" key="4">
    <source>
        <dbReference type="Proteomes" id="UP000515908"/>
    </source>
</evidence>
<sequence length="203" mass="23421">MEEWVRLQLLPEDNPQNWFSGVVTQQLYEKFLMLDKRNEGTLNAANLKLYKKGLPTVIDDGLPLDVSPLSTLFIDRYFETNVMMSGAEMDFRKFVDFVIAMETLPSCSRPHFFWKILDIEGTGVLTPMIVNSFFRETHAKLLSAGLDIPSRETIVQEVFDLIPTAQPLLVTREEFIRSSQAGLFTALIIDCLSFWTYENREQR</sequence>
<reference evidence="3 4" key="1">
    <citation type="submission" date="2020-08" db="EMBL/GenBank/DDBJ databases">
        <authorList>
            <person name="Newling K."/>
            <person name="Davey J."/>
            <person name="Forrester S."/>
        </authorList>
    </citation>
    <scope>NUCLEOTIDE SEQUENCE [LARGE SCALE GENOMIC DNA]</scope>
    <source>
        <strain evidence="4">Crithidia deanei Carvalho (ATCC PRA-265)</strain>
    </source>
</reference>
<dbReference type="GO" id="GO:0030865">
    <property type="term" value="P:cortical cytoskeleton organization"/>
    <property type="evidence" value="ECO:0007669"/>
    <property type="project" value="TreeGrafter"/>
</dbReference>
<dbReference type="PANTHER" id="PTHR12085:SF3">
    <property type="entry name" value="SERINE_THREONINE-PROTEIN PHOSPHATASE 2A REGULATORY SUBUNIT B'' SUBUNIT GAMMA"/>
    <property type="match status" value="1"/>
</dbReference>
<keyword evidence="4" id="KW-1185">Reference proteome</keyword>
<evidence type="ECO:0000313" key="3">
    <source>
        <dbReference type="EMBL" id="CAD2218578.1"/>
    </source>
</evidence>
<evidence type="ECO:0000256" key="1">
    <source>
        <dbReference type="ARBA" id="ARBA00004496"/>
    </source>
</evidence>
<dbReference type="Gene3D" id="1.10.238.10">
    <property type="entry name" value="EF-hand"/>
    <property type="match status" value="1"/>
</dbReference>
<dbReference type="VEuPathDB" id="TriTrypDB:ADEAN_000606900"/>
<dbReference type="PANTHER" id="PTHR12085">
    <property type="entry name" value="SERINE/THREONINE-PROTEIN PHOSPHATASE 2A REGULATORY SUBUNIT B'' SUBUNIT GAMMA"/>
    <property type="match status" value="1"/>
</dbReference>
<evidence type="ECO:0008006" key="5">
    <source>
        <dbReference type="Google" id="ProtNLM"/>
    </source>
</evidence>
<gene>
    <name evidence="3" type="ORF">ADEAN_000606900</name>
</gene>
<dbReference type="InterPro" id="IPR011992">
    <property type="entry name" value="EF-hand-dom_pair"/>
</dbReference>
<dbReference type="Proteomes" id="UP000515908">
    <property type="component" value="Chromosome 11"/>
</dbReference>
<evidence type="ECO:0000256" key="2">
    <source>
        <dbReference type="ARBA" id="ARBA00022490"/>
    </source>
</evidence>
<dbReference type="GO" id="GO:0005737">
    <property type="term" value="C:cytoplasm"/>
    <property type="evidence" value="ECO:0007669"/>
    <property type="project" value="UniProtKB-SubCell"/>
</dbReference>
<dbReference type="InterPro" id="IPR039865">
    <property type="entry name" value="PPP2R3C"/>
</dbReference>
<name>A0A7G2CF94_9TRYP</name>
<dbReference type="GO" id="GO:0000226">
    <property type="term" value="P:microtubule cytoskeleton organization"/>
    <property type="evidence" value="ECO:0007669"/>
    <property type="project" value="TreeGrafter"/>
</dbReference>
<organism evidence="3 4">
    <name type="scientific">Angomonas deanei</name>
    <dbReference type="NCBI Taxonomy" id="59799"/>
    <lineage>
        <taxon>Eukaryota</taxon>
        <taxon>Discoba</taxon>
        <taxon>Euglenozoa</taxon>
        <taxon>Kinetoplastea</taxon>
        <taxon>Metakinetoplastina</taxon>
        <taxon>Trypanosomatida</taxon>
        <taxon>Trypanosomatidae</taxon>
        <taxon>Strigomonadinae</taxon>
        <taxon>Angomonas</taxon>
    </lineage>
</organism>
<dbReference type="AlphaFoldDB" id="A0A7G2CF94"/>